<dbReference type="Pfam" id="PF02518">
    <property type="entry name" value="HATPase_c"/>
    <property type="match status" value="1"/>
</dbReference>
<name>A0A7W2I755_9BURK</name>
<dbReference type="GO" id="GO:0046983">
    <property type="term" value="F:protein dimerization activity"/>
    <property type="evidence" value="ECO:0007669"/>
    <property type="project" value="InterPro"/>
</dbReference>
<dbReference type="SMART" id="SM00387">
    <property type="entry name" value="HATPase_c"/>
    <property type="match status" value="1"/>
</dbReference>
<dbReference type="CDD" id="cd16917">
    <property type="entry name" value="HATPase_UhpB-NarQ-NarX-like"/>
    <property type="match status" value="1"/>
</dbReference>
<keyword evidence="3" id="KW-0902">Two-component regulatory system</keyword>
<dbReference type="Proteomes" id="UP000566711">
    <property type="component" value="Unassembled WGS sequence"/>
</dbReference>
<organism evidence="5 6">
    <name type="scientific">Rugamonas fusca</name>
    <dbReference type="NCBI Taxonomy" id="2758568"/>
    <lineage>
        <taxon>Bacteria</taxon>
        <taxon>Pseudomonadati</taxon>
        <taxon>Pseudomonadota</taxon>
        <taxon>Betaproteobacteria</taxon>
        <taxon>Burkholderiales</taxon>
        <taxon>Oxalobacteraceae</taxon>
        <taxon>Telluria group</taxon>
        <taxon>Rugamonas</taxon>
    </lineage>
</organism>
<accession>A0A7W2I755</accession>
<evidence type="ECO:0000313" key="6">
    <source>
        <dbReference type="Proteomes" id="UP000566711"/>
    </source>
</evidence>
<dbReference type="GO" id="GO:0000155">
    <property type="term" value="F:phosphorelay sensor kinase activity"/>
    <property type="evidence" value="ECO:0007669"/>
    <property type="project" value="InterPro"/>
</dbReference>
<dbReference type="GO" id="GO:0016020">
    <property type="term" value="C:membrane"/>
    <property type="evidence" value="ECO:0007669"/>
    <property type="project" value="InterPro"/>
</dbReference>
<dbReference type="InterPro" id="IPR005467">
    <property type="entry name" value="His_kinase_dom"/>
</dbReference>
<proteinExistence type="predicted"/>
<gene>
    <name evidence="5" type="ORF">H3H36_12400</name>
</gene>
<dbReference type="Gene3D" id="1.20.5.1930">
    <property type="match status" value="1"/>
</dbReference>
<dbReference type="InterPro" id="IPR003594">
    <property type="entry name" value="HATPase_dom"/>
</dbReference>
<dbReference type="InterPro" id="IPR036890">
    <property type="entry name" value="HATPase_C_sf"/>
</dbReference>
<dbReference type="EMBL" id="JACEZS010000009">
    <property type="protein sequence ID" value="MBA5606156.1"/>
    <property type="molecule type" value="Genomic_DNA"/>
</dbReference>
<reference evidence="5 6" key="1">
    <citation type="submission" date="2020-07" db="EMBL/GenBank/DDBJ databases">
        <title>Novel species isolated from subtropical streams in China.</title>
        <authorList>
            <person name="Lu H."/>
        </authorList>
    </citation>
    <scope>NUCLEOTIDE SEQUENCE [LARGE SCALE GENOMIC DNA]</scope>
    <source>
        <strain evidence="5 6">FT3S</strain>
    </source>
</reference>
<evidence type="ECO:0000259" key="4">
    <source>
        <dbReference type="PROSITE" id="PS50109"/>
    </source>
</evidence>
<evidence type="ECO:0000256" key="3">
    <source>
        <dbReference type="ARBA" id="ARBA00023012"/>
    </source>
</evidence>
<dbReference type="PANTHER" id="PTHR24421">
    <property type="entry name" value="NITRATE/NITRITE SENSOR PROTEIN NARX-RELATED"/>
    <property type="match status" value="1"/>
</dbReference>
<evidence type="ECO:0000313" key="5">
    <source>
        <dbReference type="EMBL" id="MBA5606156.1"/>
    </source>
</evidence>
<dbReference type="AlphaFoldDB" id="A0A7W2I755"/>
<feature type="domain" description="Histidine kinase" evidence="4">
    <location>
        <begin position="43"/>
        <end position="235"/>
    </location>
</feature>
<dbReference type="SUPFAM" id="SSF55874">
    <property type="entry name" value="ATPase domain of HSP90 chaperone/DNA topoisomerase II/histidine kinase"/>
    <property type="match status" value="1"/>
</dbReference>
<protein>
    <submittedName>
        <fullName evidence="5">Histidine kinase</fullName>
    </submittedName>
</protein>
<evidence type="ECO:0000256" key="1">
    <source>
        <dbReference type="ARBA" id="ARBA00022679"/>
    </source>
</evidence>
<dbReference type="InterPro" id="IPR011712">
    <property type="entry name" value="Sig_transdc_His_kin_sub3_dim/P"/>
</dbReference>
<dbReference type="InterPro" id="IPR050482">
    <property type="entry name" value="Sensor_HK_TwoCompSys"/>
</dbReference>
<keyword evidence="6" id="KW-1185">Reference proteome</keyword>
<dbReference type="Pfam" id="PF07730">
    <property type="entry name" value="HisKA_3"/>
    <property type="match status" value="1"/>
</dbReference>
<dbReference type="Gene3D" id="3.30.565.10">
    <property type="entry name" value="Histidine kinase-like ATPase, C-terminal domain"/>
    <property type="match status" value="1"/>
</dbReference>
<sequence>MPVQAPPPTDPAAPEAQRTAELSELLGHVHTCWDDERRSLSRQLHDSLGSSLTALTMHLGLLMQKMPQEPALQERAAHMKQLLHQIVETNRDMQHRLWNDKLEFLGVRVALAEQVAQFSASHQLQVHCSLPDEELECPRSHSVVLLRALEEALDNVAAHADATAVDVIVDDNDEQLVLTVRDNGVGLPPGGALPVHGKYGLRMARERAAHLGGHLTVAANGPRGVQLTVVLPKPFSAA</sequence>
<dbReference type="PROSITE" id="PS50109">
    <property type="entry name" value="HIS_KIN"/>
    <property type="match status" value="1"/>
</dbReference>
<comment type="caution">
    <text evidence="5">The sequence shown here is derived from an EMBL/GenBank/DDBJ whole genome shotgun (WGS) entry which is preliminary data.</text>
</comment>
<keyword evidence="1" id="KW-0808">Transferase</keyword>
<evidence type="ECO:0000256" key="2">
    <source>
        <dbReference type="ARBA" id="ARBA00022777"/>
    </source>
</evidence>
<dbReference type="PANTHER" id="PTHR24421:SF58">
    <property type="entry name" value="SIGNAL TRANSDUCTION HISTIDINE-PROTEIN KINASE_PHOSPHATASE UHPB"/>
    <property type="match status" value="1"/>
</dbReference>
<keyword evidence="2 5" id="KW-0418">Kinase</keyword>
<dbReference type="RefSeq" id="WP_182217934.1">
    <property type="nucleotide sequence ID" value="NZ_JACEZS010000009.1"/>
</dbReference>